<feature type="chain" id="PRO_5029550051" description="Haemophore haem-binding domain-containing protein" evidence="1">
    <location>
        <begin position="27"/>
        <end position="123"/>
    </location>
</feature>
<dbReference type="GO" id="GO:0020037">
    <property type="term" value="F:heme binding"/>
    <property type="evidence" value="ECO:0007669"/>
    <property type="project" value="InterPro"/>
</dbReference>
<dbReference type="Pfam" id="PF16525">
    <property type="entry name" value="MHB"/>
    <property type="match status" value="1"/>
</dbReference>
<dbReference type="Proteomes" id="UP000467428">
    <property type="component" value="Chromosome"/>
</dbReference>
<name>A0A7I7S187_9MYCO</name>
<dbReference type="InterPro" id="IPR032407">
    <property type="entry name" value="MHB"/>
</dbReference>
<accession>A0A7I7S187</accession>
<protein>
    <recommendedName>
        <fullName evidence="2">Haemophore haem-binding domain-containing protein</fullName>
    </recommendedName>
</protein>
<dbReference type="KEGG" id="marz:MARA_35040"/>
<gene>
    <name evidence="3" type="ORF">MARA_35040</name>
</gene>
<dbReference type="NCBIfam" id="TIGR04529">
    <property type="entry name" value="MTB_hemophore"/>
    <property type="match status" value="1"/>
</dbReference>
<evidence type="ECO:0000313" key="4">
    <source>
        <dbReference type="Proteomes" id="UP000467428"/>
    </source>
</evidence>
<keyword evidence="4" id="KW-1185">Reference proteome</keyword>
<feature type="signal peptide" evidence="1">
    <location>
        <begin position="1"/>
        <end position="26"/>
    </location>
</feature>
<evidence type="ECO:0000259" key="2">
    <source>
        <dbReference type="Pfam" id="PF16525"/>
    </source>
</evidence>
<keyword evidence="1" id="KW-0732">Signal</keyword>
<dbReference type="Gene3D" id="1.20.20.20">
    <property type="entry name" value="Haemophore, haem-binding domain"/>
    <property type="match status" value="1"/>
</dbReference>
<organism evidence="3 4">
    <name type="scientific">Mycolicibacterium arabiense</name>
    <dbReference type="NCBI Taxonomy" id="1286181"/>
    <lineage>
        <taxon>Bacteria</taxon>
        <taxon>Bacillati</taxon>
        <taxon>Actinomycetota</taxon>
        <taxon>Actinomycetes</taxon>
        <taxon>Mycobacteriales</taxon>
        <taxon>Mycobacteriaceae</taxon>
        <taxon>Mycolicibacterium</taxon>
    </lineage>
</organism>
<geneLocation type="plasmid" evidence="4">
    <name>pjcm18538 dna</name>
</geneLocation>
<dbReference type="EMBL" id="AP022593">
    <property type="protein sequence ID" value="BBY50036.1"/>
    <property type="molecule type" value="Genomic_DNA"/>
</dbReference>
<evidence type="ECO:0000313" key="3">
    <source>
        <dbReference type="EMBL" id="BBY50036.1"/>
    </source>
</evidence>
<sequence>MKFTAITTTLGGFAAAAMIAAPIASAAPDPCAADSIAGTVSNVTGDAQAYLASHPGANQAVTAAKSQPRPEAEANLRGYFTANPSEYYELRGILQPIGDTQQRCNVTVLPPELASAYDTFMAG</sequence>
<dbReference type="AlphaFoldDB" id="A0A7I7S187"/>
<feature type="domain" description="Haemophore haem-binding" evidence="2">
    <location>
        <begin position="29"/>
        <end position="105"/>
    </location>
</feature>
<dbReference type="RefSeq" id="WP_163919571.1">
    <property type="nucleotide sequence ID" value="NZ_AP022593.1"/>
</dbReference>
<dbReference type="InterPro" id="IPR038378">
    <property type="entry name" value="MHB_sf"/>
</dbReference>
<reference evidence="3 4" key="1">
    <citation type="journal article" date="2019" name="Emerg. Microbes Infect.">
        <title>Comprehensive subspecies identification of 175 nontuberculous mycobacteria species based on 7547 genomic profiles.</title>
        <authorList>
            <person name="Matsumoto Y."/>
            <person name="Kinjo T."/>
            <person name="Motooka D."/>
            <person name="Nabeya D."/>
            <person name="Jung N."/>
            <person name="Uechi K."/>
            <person name="Horii T."/>
            <person name="Iida T."/>
            <person name="Fujita J."/>
            <person name="Nakamura S."/>
        </authorList>
    </citation>
    <scope>NUCLEOTIDE SEQUENCE [LARGE SCALE GENOMIC DNA]</scope>
    <source>
        <strain evidence="3 4">JCM 18538</strain>
    </source>
</reference>
<evidence type="ECO:0000256" key="1">
    <source>
        <dbReference type="SAM" id="SignalP"/>
    </source>
</evidence>
<proteinExistence type="predicted"/>